<evidence type="ECO:0008006" key="4">
    <source>
        <dbReference type="Google" id="ProtNLM"/>
    </source>
</evidence>
<evidence type="ECO:0000256" key="1">
    <source>
        <dbReference type="SAM" id="MobiDB-lite"/>
    </source>
</evidence>
<organism evidence="2 3">
    <name type="scientific">Triticum urartu</name>
    <name type="common">Red wild einkorn</name>
    <name type="synonym">Crithodium urartu</name>
    <dbReference type="NCBI Taxonomy" id="4572"/>
    <lineage>
        <taxon>Eukaryota</taxon>
        <taxon>Viridiplantae</taxon>
        <taxon>Streptophyta</taxon>
        <taxon>Embryophyta</taxon>
        <taxon>Tracheophyta</taxon>
        <taxon>Spermatophyta</taxon>
        <taxon>Magnoliopsida</taxon>
        <taxon>Liliopsida</taxon>
        <taxon>Poales</taxon>
        <taxon>Poaceae</taxon>
        <taxon>BOP clade</taxon>
        <taxon>Pooideae</taxon>
        <taxon>Triticodae</taxon>
        <taxon>Triticeae</taxon>
        <taxon>Triticinae</taxon>
        <taxon>Triticum</taxon>
    </lineage>
</organism>
<dbReference type="GO" id="GO:0016116">
    <property type="term" value="P:carotenoid metabolic process"/>
    <property type="evidence" value="ECO:0007669"/>
    <property type="project" value="InterPro"/>
</dbReference>
<feature type="compositionally biased region" description="Basic and acidic residues" evidence="1">
    <location>
        <begin position="217"/>
        <end position="226"/>
    </location>
</feature>
<dbReference type="InterPro" id="IPR045892">
    <property type="entry name" value="CrtISO-like"/>
</dbReference>
<dbReference type="PANTHER" id="PTHR46313:SF1">
    <property type="entry name" value="FAD_NAD(P)-BINDING OXIDOREDUCTASE FAMILY PROTEIN"/>
    <property type="match status" value="1"/>
</dbReference>
<evidence type="ECO:0000313" key="2">
    <source>
        <dbReference type="EnsemblPlants" id="TuG1812G0100004434.01.T02"/>
    </source>
</evidence>
<evidence type="ECO:0000313" key="3">
    <source>
        <dbReference type="Proteomes" id="UP000015106"/>
    </source>
</evidence>
<dbReference type="PANTHER" id="PTHR46313">
    <property type="match status" value="1"/>
</dbReference>
<dbReference type="Proteomes" id="UP000015106">
    <property type="component" value="Chromosome 1"/>
</dbReference>
<feature type="region of interest" description="Disordered" evidence="1">
    <location>
        <begin position="140"/>
        <end position="257"/>
    </location>
</feature>
<feature type="region of interest" description="Disordered" evidence="1">
    <location>
        <begin position="269"/>
        <end position="288"/>
    </location>
</feature>
<name>A0A8R7K4J2_TRIUA</name>
<reference evidence="3" key="1">
    <citation type="journal article" date="2013" name="Nature">
        <title>Draft genome of the wheat A-genome progenitor Triticum urartu.</title>
        <authorList>
            <person name="Ling H.Q."/>
            <person name="Zhao S."/>
            <person name="Liu D."/>
            <person name="Wang J."/>
            <person name="Sun H."/>
            <person name="Zhang C."/>
            <person name="Fan H."/>
            <person name="Li D."/>
            <person name="Dong L."/>
            <person name="Tao Y."/>
            <person name="Gao C."/>
            <person name="Wu H."/>
            <person name="Li Y."/>
            <person name="Cui Y."/>
            <person name="Guo X."/>
            <person name="Zheng S."/>
            <person name="Wang B."/>
            <person name="Yu K."/>
            <person name="Liang Q."/>
            <person name="Yang W."/>
            <person name="Lou X."/>
            <person name="Chen J."/>
            <person name="Feng M."/>
            <person name="Jian J."/>
            <person name="Zhang X."/>
            <person name="Luo G."/>
            <person name="Jiang Y."/>
            <person name="Liu J."/>
            <person name="Wang Z."/>
            <person name="Sha Y."/>
            <person name="Zhang B."/>
            <person name="Wu H."/>
            <person name="Tang D."/>
            <person name="Shen Q."/>
            <person name="Xue P."/>
            <person name="Zou S."/>
            <person name="Wang X."/>
            <person name="Liu X."/>
            <person name="Wang F."/>
            <person name="Yang Y."/>
            <person name="An X."/>
            <person name="Dong Z."/>
            <person name="Zhang K."/>
            <person name="Zhang X."/>
            <person name="Luo M.C."/>
            <person name="Dvorak J."/>
            <person name="Tong Y."/>
            <person name="Wang J."/>
            <person name="Yang H."/>
            <person name="Li Z."/>
            <person name="Wang D."/>
            <person name="Zhang A."/>
            <person name="Wang J."/>
        </authorList>
    </citation>
    <scope>NUCLEOTIDE SEQUENCE</scope>
    <source>
        <strain evidence="3">cv. G1812</strain>
    </source>
</reference>
<protein>
    <recommendedName>
        <fullName evidence="4">Amine oxidase domain-containing protein</fullName>
    </recommendedName>
</protein>
<dbReference type="EnsemblPlants" id="TuG1812G0100004434.01.T02">
    <property type="protein sequence ID" value="TuG1812G0100004434.01.T02"/>
    <property type="gene ID" value="TuG1812G0100004434.01"/>
</dbReference>
<accession>A0A8R7K4J2</accession>
<keyword evidence="3" id="KW-1185">Reference proteome</keyword>
<dbReference type="SUPFAM" id="SSF51905">
    <property type="entry name" value="FAD/NAD(P)-binding domain"/>
    <property type="match status" value="1"/>
</dbReference>
<reference evidence="2" key="3">
    <citation type="submission" date="2022-06" db="UniProtKB">
        <authorList>
            <consortium name="EnsemblPlants"/>
        </authorList>
    </citation>
    <scope>IDENTIFICATION</scope>
</reference>
<proteinExistence type="predicted"/>
<sequence length="370" mass="40650">MVYMFAEWYKPGCKLEYPLGGSGAIIDALVRGIEKFGGRLALNSHVEKILIENGRAVGVKLRGGQIVRAKKAVVSNASMRDTLGLLPPDAVPRSYQDQVKVTPRCDSFMHLHLGFDTECVKEDLGIHHIVVNDWDKGVDGRRAERGADIGPQRSQRGPGAAGEAHPSRVHTGDGAFRPVGRARPEECGIPEPKRGAFRGDVEGGGAGPGPEVQPGKVRGEAGRHAADAQAVPPAEQGHLRPGHQGRGGDVPGAGDAGPAALLLRRLHLPRDRRARGGRQRGHCRQHARLHGAALGAPRRRRHLTGNCAQCRTRSGKVAGRQLWRRTMQHFVQWSIKIQRKRKQHINQHMRRFINQHMQKRQAEFSYVLPP</sequence>
<feature type="compositionally biased region" description="Gly residues" evidence="1">
    <location>
        <begin position="244"/>
        <end position="255"/>
    </location>
</feature>
<dbReference type="Gramene" id="TuG1812G0100004434.01.T02">
    <property type="protein sequence ID" value="TuG1812G0100004434.01.T02"/>
    <property type="gene ID" value="TuG1812G0100004434.01"/>
</dbReference>
<dbReference type="AlphaFoldDB" id="A0A8R7K4J2"/>
<dbReference type="Gene3D" id="3.50.50.60">
    <property type="entry name" value="FAD/NAD(P)-binding domain"/>
    <property type="match status" value="1"/>
</dbReference>
<dbReference type="InterPro" id="IPR036188">
    <property type="entry name" value="FAD/NAD-bd_sf"/>
</dbReference>
<feature type="compositionally biased region" description="Basic and acidic residues" evidence="1">
    <location>
        <begin position="182"/>
        <end position="201"/>
    </location>
</feature>
<reference evidence="2" key="2">
    <citation type="submission" date="2018-03" db="EMBL/GenBank/DDBJ databases">
        <title>The Triticum urartu genome reveals the dynamic nature of wheat genome evolution.</title>
        <authorList>
            <person name="Ling H."/>
            <person name="Ma B."/>
            <person name="Shi X."/>
            <person name="Liu H."/>
            <person name="Dong L."/>
            <person name="Sun H."/>
            <person name="Cao Y."/>
            <person name="Gao Q."/>
            <person name="Zheng S."/>
            <person name="Li Y."/>
            <person name="Yu Y."/>
            <person name="Du H."/>
            <person name="Qi M."/>
            <person name="Li Y."/>
            <person name="Yu H."/>
            <person name="Cui Y."/>
            <person name="Wang N."/>
            <person name="Chen C."/>
            <person name="Wu H."/>
            <person name="Zhao Y."/>
            <person name="Zhang J."/>
            <person name="Li Y."/>
            <person name="Zhou W."/>
            <person name="Zhang B."/>
            <person name="Hu W."/>
            <person name="Eijk M."/>
            <person name="Tang J."/>
            <person name="Witsenboer H."/>
            <person name="Zhao S."/>
            <person name="Li Z."/>
            <person name="Zhang A."/>
            <person name="Wang D."/>
            <person name="Liang C."/>
        </authorList>
    </citation>
    <scope>NUCLEOTIDE SEQUENCE [LARGE SCALE GENOMIC DNA]</scope>
    <source>
        <strain evidence="2">cv. G1812</strain>
    </source>
</reference>